<dbReference type="InterPro" id="IPR004843">
    <property type="entry name" value="Calcineurin-like_PHP"/>
</dbReference>
<dbReference type="GO" id="GO:0016787">
    <property type="term" value="F:hydrolase activity"/>
    <property type="evidence" value="ECO:0007669"/>
    <property type="project" value="InterPro"/>
</dbReference>
<dbReference type="InterPro" id="IPR029052">
    <property type="entry name" value="Metallo-depent_PP-like"/>
</dbReference>
<dbReference type="EMBL" id="LAZR01001224">
    <property type="protein sequence ID" value="KKN48381.1"/>
    <property type="molecule type" value="Genomic_DNA"/>
</dbReference>
<dbReference type="Gene3D" id="3.60.21.10">
    <property type="match status" value="1"/>
</dbReference>
<dbReference type="AlphaFoldDB" id="A0A0F9THD2"/>
<reference evidence="2" key="1">
    <citation type="journal article" date="2015" name="Nature">
        <title>Complex archaea that bridge the gap between prokaryotes and eukaryotes.</title>
        <authorList>
            <person name="Spang A."/>
            <person name="Saw J.H."/>
            <person name="Jorgensen S.L."/>
            <person name="Zaremba-Niedzwiedzka K."/>
            <person name="Martijn J."/>
            <person name="Lind A.E."/>
            <person name="van Eijk R."/>
            <person name="Schleper C."/>
            <person name="Guy L."/>
            <person name="Ettema T.J."/>
        </authorList>
    </citation>
    <scope>NUCLEOTIDE SEQUENCE</scope>
</reference>
<comment type="caution">
    <text evidence="2">The sequence shown here is derived from an EMBL/GenBank/DDBJ whole genome shotgun (WGS) entry which is preliminary data.</text>
</comment>
<evidence type="ECO:0000313" key="2">
    <source>
        <dbReference type="EMBL" id="KKN48381.1"/>
    </source>
</evidence>
<dbReference type="Pfam" id="PF00149">
    <property type="entry name" value="Metallophos"/>
    <property type="match status" value="1"/>
</dbReference>
<proteinExistence type="predicted"/>
<protein>
    <recommendedName>
        <fullName evidence="1">Calcineurin-like phosphoesterase domain-containing protein</fullName>
    </recommendedName>
</protein>
<sequence length="230" mass="26400">MSRVLVIGDLHAPVTRKHYLRFCKNQYKKFKCNKVVFIGDVVDWTSISFHVTNPECPGPADEYRLALQCIQQWRRAFPKAMVMIGNHDRRPHRKAEKEGIFPKLLRNYDEVWKTPQWKWVTSCIIDEVYYCHGDGKGAGINPAYNTAKNMGMSVVMGHTHSKAGIKWLVNPLRRWFGMDVGTGIDDSAFAFSYAKEQTYRSILSCGVVLNGMPQHIMMEVGKGERYHDGK</sequence>
<accession>A0A0F9THD2</accession>
<evidence type="ECO:0000259" key="1">
    <source>
        <dbReference type="Pfam" id="PF00149"/>
    </source>
</evidence>
<feature type="domain" description="Calcineurin-like phosphoesterase" evidence="1">
    <location>
        <begin position="3"/>
        <end position="136"/>
    </location>
</feature>
<organism evidence="2">
    <name type="scientific">marine sediment metagenome</name>
    <dbReference type="NCBI Taxonomy" id="412755"/>
    <lineage>
        <taxon>unclassified sequences</taxon>
        <taxon>metagenomes</taxon>
        <taxon>ecological metagenomes</taxon>
    </lineage>
</organism>
<name>A0A0F9THD2_9ZZZZ</name>
<dbReference type="SUPFAM" id="SSF56300">
    <property type="entry name" value="Metallo-dependent phosphatases"/>
    <property type="match status" value="1"/>
</dbReference>
<gene>
    <name evidence="2" type="ORF">LCGC14_0653280</name>
</gene>